<gene>
    <name evidence="2" type="ORF">KEH51_08860</name>
</gene>
<dbReference type="AlphaFoldDB" id="A0A941FJJ8"/>
<sequence>MKNLDSWIRRRLRMCLWKQWKLPRTRVRKLKGLSVPFGNES</sequence>
<dbReference type="Pfam" id="PF08388">
    <property type="entry name" value="GIIM"/>
    <property type="match status" value="1"/>
</dbReference>
<accession>A0A941FJJ8</accession>
<feature type="domain" description="Group II intron maturase-specific" evidence="1">
    <location>
        <begin position="2"/>
        <end position="28"/>
    </location>
</feature>
<evidence type="ECO:0000259" key="1">
    <source>
        <dbReference type="Pfam" id="PF08388"/>
    </source>
</evidence>
<evidence type="ECO:0000313" key="2">
    <source>
        <dbReference type="EMBL" id="MBR8644591.1"/>
    </source>
</evidence>
<reference evidence="2" key="1">
    <citation type="submission" date="2021-04" db="EMBL/GenBank/DDBJ databases">
        <title>Whole genome sequencing of Enterococci isolates from hospitalized patients.</title>
        <authorList>
            <person name="Ogoti B.M."/>
            <person name="Onyambu F.G."/>
        </authorList>
    </citation>
    <scope>NUCLEOTIDE SEQUENCE</scope>
    <source>
        <strain evidence="2">242</strain>
    </source>
</reference>
<organism evidence="2 3">
    <name type="scientific">Peribacillus frigoritolerans</name>
    <dbReference type="NCBI Taxonomy" id="450367"/>
    <lineage>
        <taxon>Bacteria</taxon>
        <taxon>Bacillati</taxon>
        <taxon>Bacillota</taxon>
        <taxon>Bacilli</taxon>
        <taxon>Bacillales</taxon>
        <taxon>Bacillaceae</taxon>
        <taxon>Peribacillus</taxon>
    </lineage>
</organism>
<protein>
    <recommendedName>
        <fullName evidence="1">Group II intron maturase-specific domain-containing protein</fullName>
    </recommendedName>
</protein>
<dbReference type="InterPro" id="IPR013597">
    <property type="entry name" value="Mat_intron_G2"/>
</dbReference>
<evidence type="ECO:0000313" key="3">
    <source>
        <dbReference type="Proteomes" id="UP000680045"/>
    </source>
</evidence>
<dbReference type="Proteomes" id="UP000680045">
    <property type="component" value="Unassembled WGS sequence"/>
</dbReference>
<dbReference type="EMBL" id="JAGTPW010000012">
    <property type="protein sequence ID" value="MBR8644591.1"/>
    <property type="molecule type" value="Genomic_DNA"/>
</dbReference>
<comment type="caution">
    <text evidence="2">The sequence shown here is derived from an EMBL/GenBank/DDBJ whole genome shotgun (WGS) entry which is preliminary data.</text>
</comment>
<name>A0A941FJJ8_9BACI</name>
<proteinExistence type="predicted"/>